<dbReference type="EMBL" id="NMUL01000078">
    <property type="protein sequence ID" value="OXM59621.1"/>
    <property type="molecule type" value="Genomic_DNA"/>
</dbReference>
<comment type="caution">
    <text evidence="2">The sequence shown here is derived from an EMBL/GenBank/DDBJ whole genome shotgun (WGS) entry which is preliminary data.</text>
</comment>
<proteinExistence type="predicted"/>
<dbReference type="Proteomes" id="UP000215199">
    <property type="component" value="Unassembled WGS sequence"/>
</dbReference>
<dbReference type="Pfam" id="PF19748">
    <property type="entry name" value="DUF6235"/>
    <property type="match status" value="1"/>
</dbReference>
<evidence type="ECO:0000256" key="1">
    <source>
        <dbReference type="SAM" id="MobiDB-lite"/>
    </source>
</evidence>
<dbReference type="AlphaFoldDB" id="A0A229SLU0"/>
<organism evidence="2 3">
    <name type="scientific">Amycolatopsis vastitatis</name>
    <dbReference type="NCBI Taxonomy" id="1905142"/>
    <lineage>
        <taxon>Bacteria</taxon>
        <taxon>Bacillati</taxon>
        <taxon>Actinomycetota</taxon>
        <taxon>Actinomycetes</taxon>
        <taxon>Pseudonocardiales</taxon>
        <taxon>Pseudonocardiaceae</taxon>
        <taxon>Amycolatopsis</taxon>
    </lineage>
</organism>
<reference evidence="3" key="1">
    <citation type="submission" date="2017-07" db="EMBL/GenBank/DDBJ databases">
        <title>Comparative genome mining reveals phylogenetic distribution patterns of secondary metabolites in Amycolatopsis.</title>
        <authorList>
            <person name="Adamek M."/>
            <person name="Alanjary M."/>
            <person name="Sales-Ortells H."/>
            <person name="Goodfellow M."/>
            <person name="Bull A.T."/>
            <person name="Kalinowski J."/>
            <person name="Ziemert N."/>
        </authorList>
    </citation>
    <scope>NUCLEOTIDE SEQUENCE [LARGE SCALE GENOMIC DNA]</scope>
    <source>
        <strain evidence="3">H5</strain>
    </source>
</reference>
<evidence type="ECO:0000313" key="2">
    <source>
        <dbReference type="EMBL" id="OXM59621.1"/>
    </source>
</evidence>
<dbReference type="OrthoDB" id="3625242at2"/>
<feature type="region of interest" description="Disordered" evidence="1">
    <location>
        <begin position="89"/>
        <end position="108"/>
    </location>
</feature>
<protein>
    <submittedName>
        <fullName evidence="2">Uncharacterized protein</fullName>
    </submittedName>
</protein>
<gene>
    <name evidence="2" type="ORF">CF165_46890</name>
</gene>
<evidence type="ECO:0000313" key="3">
    <source>
        <dbReference type="Proteomes" id="UP000215199"/>
    </source>
</evidence>
<name>A0A229SLU0_9PSEU</name>
<dbReference type="InterPro" id="IPR046202">
    <property type="entry name" value="DUF6235"/>
</dbReference>
<accession>A0A229SLU0</accession>
<dbReference type="RefSeq" id="WP_093954082.1">
    <property type="nucleotide sequence ID" value="NZ_NMUL01000078.1"/>
</dbReference>
<sequence length="108" mass="11822">MAMRLQLSAGLEVLEEWSAAASQAERNIVYEALFAIGDGSAFLIYDVFGDPQQIHNFAILVKADLMIKVCIHRGESFEICDIGVLDDETPLPDAPARPAEVDVDSEDL</sequence>
<keyword evidence="3" id="KW-1185">Reference proteome</keyword>